<gene>
    <name evidence="1" type="ORF">MBAV_004162</name>
</gene>
<accession>A0A0F3GNT2</accession>
<proteinExistence type="predicted"/>
<name>A0A0F3GNT2_9BACT</name>
<evidence type="ECO:0000313" key="1">
    <source>
        <dbReference type="EMBL" id="KJU83644.1"/>
    </source>
</evidence>
<keyword evidence="2" id="KW-1185">Reference proteome</keyword>
<sequence>MVLFRTTTLPGVLSMSQSSRSLVIRSSNFHHNKPSRITLAKSSLSASSISGLLLS</sequence>
<dbReference type="AlphaFoldDB" id="A0A0F3GNT2"/>
<evidence type="ECO:0000313" key="2">
    <source>
        <dbReference type="Proteomes" id="UP000033423"/>
    </source>
</evidence>
<comment type="caution">
    <text evidence="1">The sequence shown here is derived from an EMBL/GenBank/DDBJ whole genome shotgun (WGS) entry which is preliminary data.</text>
</comment>
<reference evidence="1 2" key="1">
    <citation type="submission" date="2015-02" db="EMBL/GenBank/DDBJ databases">
        <title>Single-cell genomics of uncultivated deep-branching MTB reveals a conserved set of magnetosome genes.</title>
        <authorList>
            <person name="Kolinko S."/>
            <person name="Richter M."/>
            <person name="Glockner F.O."/>
            <person name="Brachmann A."/>
            <person name="Schuler D."/>
        </authorList>
    </citation>
    <scope>NUCLEOTIDE SEQUENCE [LARGE SCALE GENOMIC DNA]</scope>
    <source>
        <strain evidence="1">TM-1</strain>
    </source>
</reference>
<organism evidence="1 2">
    <name type="scientific">Candidatus Magnetobacterium bavaricum</name>
    <dbReference type="NCBI Taxonomy" id="29290"/>
    <lineage>
        <taxon>Bacteria</taxon>
        <taxon>Pseudomonadati</taxon>
        <taxon>Nitrospirota</taxon>
        <taxon>Thermodesulfovibrionia</taxon>
        <taxon>Thermodesulfovibrionales</taxon>
        <taxon>Candidatus Magnetobacteriaceae</taxon>
        <taxon>Candidatus Magnetobacterium</taxon>
    </lineage>
</organism>
<protein>
    <submittedName>
        <fullName evidence="1">Uncharacterized protein</fullName>
    </submittedName>
</protein>
<dbReference type="Proteomes" id="UP000033423">
    <property type="component" value="Unassembled WGS sequence"/>
</dbReference>
<dbReference type="EMBL" id="LACI01001804">
    <property type="protein sequence ID" value="KJU83644.1"/>
    <property type="molecule type" value="Genomic_DNA"/>
</dbReference>